<feature type="transmembrane region" description="Helical" evidence="1">
    <location>
        <begin position="7"/>
        <end position="27"/>
    </location>
</feature>
<gene>
    <name evidence="2" type="ORF">H8E41_02880</name>
</gene>
<protein>
    <submittedName>
        <fullName evidence="2">YdbH domain-containing protein</fullName>
    </submittedName>
</protein>
<keyword evidence="1" id="KW-0472">Membrane</keyword>
<proteinExistence type="predicted"/>
<keyword evidence="1" id="KW-0812">Transmembrane</keyword>
<organism evidence="2 3">
    <name type="scientific">Candidatus Desulfobia pelagia</name>
    <dbReference type="NCBI Taxonomy" id="2841692"/>
    <lineage>
        <taxon>Bacteria</taxon>
        <taxon>Pseudomonadati</taxon>
        <taxon>Thermodesulfobacteriota</taxon>
        <taxon>Desulfobulbia</taxon>
        <taxon>Desulfobulbales</taxon>
        <taxon>Desulfobulbaceae</taxon>
        <taxon>Candidatus Desulfobia</taxon>
    </lineage>
</organism>
<dbReference type="InterPro" id="IPR021730">
    <property type="entry name" value="YdbH"/>
</dbReference>
<name>A0A8J6TBG7_9BACT</name>
<accession>A0A8J6TBG7</accession>
<sequence length="799" mass="87151">MQKKSIWVLVFLVFCFLCVLVAITVLLPRYIESSLLPSLAAKNGISRLQIRRPLIGLSRAETSLRVGDPEHPVLSIGSLSADYSLPALFSKTIKKISVSGLELRLYYEDNRLVIDDPELQQLLSSSSKQPAAAAQGAPGLPFILEQFTVEQSTILLRSPAGVFRIPFQGSILFKNASPENLGDIDVHFLVHALNHNFAIQSRMELGTKKGTVQFSAEGLDVQAFLERFISIPGLIVEGSADISAEAAVRLSPFSLDLDGRILLNDTLLHSGDLIFTPLANKKETQKRPEFSFTGTVRDKKMALLLSSTLPDLQVEKGDVAVTLLKPSLQGEGVSEDGDLRVDGLFTASLQSGSEGFRAESPQCKIEAHAAKETGSPMQLAGSVHIADISFSSSSADLFAAKGAIHVPFSLPFVKGQKNGTFEVRKIRWKDLDIAGLNGTIEQKEDRVQVTVDIDSPLLPGFIAKASMVQKFASAEDVPLELRLTIPPFQLNDFSLKKIQPGAAQITLSGLFSGQAIVHPGAKESGKADFSIANGSVSLPEKNLSISGIQTSISFPYLPQIRSKPRQELSFASARLQDIELDGGSLFYTLESADSFFIEQANVRWVKGAVDTYALRFSSTGMPEKMTFFCSKLKLAALLDQLGIQNVSGDGTVNGRIPVTIGRDKITFEESFLYSTPGEGGAIKIGDADFLTQAIPPNTPQFAQLDFAQAALRNFEYSWAKIHLITEDDILLMQLKLDGKPAAPLPFSYDSKTGSFTRIKPQNDRQGISHPIRLDANFRFPLDTLIDYDKSIKNMLKSIE</sequence>
<dbReference type="AlphaFoldDB" id="A0A8J6TBG7"/>
<evidence type="ECO:0000256" key="1">
    <source>
        <dbReference type="SAM" id="Phobius"/>
    </source>
</evidence>
<reference evidence="2 3" key="1">
    <citation type="submission" date="2020-08" db="EMBL/GenBank/DDBJ databases">
        <title>Bridging the membrane lipid divide: bacteria of the FCB group superphylum have the potential to synthesize archaeal ether lipids.</title>
        <authorList>
            <person name="Villanueva L."/>
            <person name="Von Meijenfeldt F.A.B."/>
            <person name="Westbye A.B."/>
            <person name="Yadav S."/>
            <person name="Hopmans E.C."/>
            <person name="Dutilh B.E."/>
            <person name="Sinninghe Damste J.S."/>
        </authorList>
    </citation>
    <scope>NUCLEOTIDE SEQUENCE [LARGE SCALE GENOMIC DNA]</scope>
    <source>
        <strain evidence="2">NIOZ-UU47</strain>
    </source>
</reference>
<dbReference type="Pfam" id="PF11739">
    <property type="entry name" value="YdbH-like"/>
    <property type="match status" value="1"/>
</dbReference>
<dbReference type="Proteomes" id="UP000614424">
    <property type="component" value="Unassembled WGS sequence"/>
</dbReference>
<keyword evidence="1" id="KW-1133">Transmembrane helix</keyword>
<comment type="caution">
    <text evidence="2">The sequence shown here is derived from an EMBL/GenBank/DDBJ whole genome shotgun (WGS) entry which is preliminary data.</text>
</comment>
<evidence type="ECO:0000313" key="3">
    <source>
        <dbReference type="Proteomes" id="UP000614424"/>
    </source>
</evidence>
<evidence type="ECO:0000313" key="2">
    <source>
        <dbReference type="EMBL" id="MBC8316821.1"/>
    </source>
</evidence>
<dbReference type="EMBL" id="JACNJZ010000056">
    <property type="protein sequence ID" value="MBC8316821.1"/>
    <property type="molecule type" value="Genomic_DNA"/>
</dbReference>